<dbReference type="InterPro" id="IPR028019">
    <property type="entry name" value="DUF4508"/>
</dbReference>
<name>A0A914BCK8_PATMI</name>
<dbReference type="RefSeq" id="XP_038073745.1">
    <property type="nucleotide sequence ID" value="XM_038217817.1"/>
</dbReference>
<dbReference type="Pfam" id="PF14969">
    <property type="entry name" value="DUF4508"/>
    <property type="match status" value="1"/>
</dbReference>
<dbReference type="Proteomes" id="UP000887568">
    <property type="component" value="Unplaced"/>
</dbReference>
<dbReference type="OMA" id="GMEKLGC"/>
<dbReference type="PANTHER" id="PTHR16260:SF3">
    <property type="entry name" value="CHROMOSOME 14 OPEN READING FRAME 119-LIKE-RELATED"/>
    <property type="match status" value="1"/>
</dbReference>
<dbReference type="GeneID" id="119741885"/>
<dbReference type="OrthoDB" id="6514241at2759"/>
<accession>A0A914BCK8</accession>
<dbReference type="AlphaFoldDB" id="A0A914BCK8"/>
<proteinExistence type="predicted"/>
<dbReference type="RefSeq" id="XP_038073744.1">
    <property type="nucleotide sequence ID" value="XM_038217816.1"/>
</dbReference>
<dbReference type="PANTHER" id="PTHR16260">
    <property type="entry name" value="SIMILAR TO 1700123O20RIK PROTEIN"/>
    <property type="match status" value="1"/>
</dbReference>
<evidence type="ECO:0000313" key="1">
    <source>
        <dbReference type="EnsemblMetazoa" id="XP_038073746.1"/>
    </source>
</evidence>
<evidence type="ECO:0000313" key="2">
    <source>
        <dbReference type="Proteomes" id="UP000887568"/>
    </source>
</evidence>
<dbReference type="EnsemblMetazoa" id="XM_038217816.1">
    <property type="protein sequence ID" value="XP_038073744.1"/>
    <property type="gene ID" value="LOC119741885"/>
</dbReference>
<protein>
    <submittedName>
        <fullName evidence="1">Uncharacterized protein</fullName>
    </submittedName>
</protein>
<reference evidence="1" key="1">
    <citation type="submission" date="2022-11" db="UniProtKB">
        <authorList>
            <consortium name="EnsemblMetazoa"/>
        </authorList>
    </citation>
    <scope>IDENTIFICATION</scope>
</reference>
<dbReference type="RefSeq" id="XP_038073746.1">
    <property type="nucleotide sequence ID" value="XM_038217818.1"/>
</dbReference>
<organism evidence="1 2">
    <name type="scientific">Patiria miniata</name>
    <name type="common">Bat star</name>
    <name type="synonym">Asterina miniata</name>
    <dbReference type="NCBI Taxonomy" id="46514"/>
    <lineage>
        <taxon>Eukaryota</taxon>
        <taxon>Metazoa</taxon>
        <taxon>Echinodermata</taxon>
        <taxon>Eleutherozoa</taxon>
        <taxon>Asterozoa</taxon>
        <taxon>Asteroidea</taxon>
        <taxon>Valvatacea</taxon>
        <taxon>Valvatida</taxon>
        <taxon>Asterinidae</taxon>
        <taxon>Patiria</taxon>
    </lineage>
</organism>
<dbReference type="EnsemblMetazoa" id="XM_038217818.1">
    <property type="protein sequence ID" value="XP_038073746.1"/>
    <property type="gene ID" value="LOC119741885"/>
</dbReference>
<keyword evidence="2" id="KW-1185">Reference proteome</keyword>
<sequence length="124" mass="14587">MAAAASAPSREEMAAHVFQQELRTVIHWFTTWNHYERQDFMTDLVNKAIPADVRSLFEALETLKVNDKPPSIFQCQLKLFSEWFAEWSDEERDVLVHRLEELAPEFMNEVNVKVHARLLEQVRS</sequence>
<dbReference type="EnsemblMetazoa" id="XM_038217817.1">
    <property type="protein sequence ID" value="XP_038073745.1"/>
    <property type="gene ID" value="LOC119741885"/>
</dbReference>